<keyword evidence="6" id="KW-0813">Transport</keyword>
<dbReference type="Proteomes" id="UP000294739">
    <property type="component" value="Unassembled WGS sequence"/>
</dbReference>
<dbReference type="InParanoid" id="A0A4R5D811"/>
<dbReference type="GO" id="GO:0140359">
    <property type="term" value="F:ABC-type transporter activity"/>
    <property type="evidence" value="ECO:0007669"/>
    <property type="project" value="InterPro"/>
</dbReference>
<comment type="caution">
    <text evidence="8">The sequence shown here is derived from an EMBL/GenBank/DDBJ whole genome shotgun (WGS) entry which is preliminary data.</text>
</comment>
<gene>
    <name evidence="8" type="ORF">E1269_19820</name>
</gene>
<evidence type="ECO:0000256" key="5">
    <source>
        <dbReference type="ARBA" id="ARBA00023251"/>
    </source>
</evidence>
<dbReference type="GO" id="GO:0046677">
    <property type="term" value="P:response to antibiotic"/>
    <property type="evidence" value="ECO:0007669"/>
    <property type="project" value="UniProtKB-KW"/>
</dbReference>
<dbReference type="AlphaFoldDB" id="A0A4R5D811"/>
<keyword evidence="9" id="KW-1185">Reference proteome</keyword>
<evidence type="ECO:0000256" key="1">
    <source>
        <dbReference type="ARBA" id="ARBA00004141"/>
    </source>
</evidence>
<feature type="transmembrane region" description="Helical" evidence="6">
    <location>
        <begin position="134"/>
        <end position="158"/>
    </location>
</feature>
<keyword evidence="4 6" id="KW-0472">Membrane</keyword>
<protein>
    <recommendedName>
        <fullName evidence="6">Transport permease protein</fullName>
    </recommendedName>
</protein>
<evidence type="ECO:0000259" key="7">
    <source>
        <dbReference type="PROSITE" id="PS51012"/>
    </source>
</evidence>
<evidence type="ECO:0000256" key="4">
    <source>
        <dbReference type="ARBA" id="ARBA00023136"/>
    </source>
</evidence>
<keyword evidence="2 6" id="KW-0812">Transmembrane</keyword>
<evidence type="ECO:0000256" key="2">
    <source>
        <dbReference type="ARBA" id="ARBA00022692"/>
    </source>
</evidence>
<feature type="domain" description="ABC transmembrane type-2" evidence="7">
    <location>
        <begin position="23"/>
        <end position="253"/>
    </location>
</feature>
<dbReference type="InterPro" id="IPR000412">
    <property type="entry name" value="ABC_2_transport"/>
</dbReference>
<accession>A0A4R5D811</accession>
<evidence type="ECO:0000313" key="9">
    <source>
        <dbReference type="Proteomes" id="UP000294739"/>
    </source>
</evidence>
<evidence type="ECO:0000256" key="6">
    <source>
        <dbReference type="RuleBase" id="RU361157"/>
    </source>
</evidence>
<dbReference type="InterPro" id="IPR051784">
    <property type="entry name" value="Nod_factor_ABC_transporter"/>
</dbReference>
<organism evidence="8 9">
    <name type="scientific">Jiangella asiatica</name>
    <dbReference type="NCBI Taxonomy" id="2530372"/>
    <lineage>
        <taxon>Bacteria</taxon>
        <taxon>Bacillati</taxon>
        <taxon>Actinomycetota</taxon>
        <taxon>Actinomycetes</taxon>
        <taxon>Jiangellales</taxon>
        <taxon>Jiangellaceae</taxon>
        <taxon>Jiangella</taxon>
    </lineage>
</organism>
<keyword evidence="3 6" id="KW-1133">Transmembrane helix</keyword>
<comment type="subcellular location">
    <subcellularLocation>
        <location evidence="6">Cell membrane</location>
        <topology evidence="6">Multi-pass membrane protein</topology>
    </subcellularLocation>
    <subcellularLocation>
        <location evidence="1">Membrane</location>
        <topology evidence="1">Multi-pass membrane protein</topology>
    </subcellularLocation>
</comment>
<dbReference type="InterPro" id="IPR047817">
    <property type="entry name" value="ABC2_TM_bact-type"/>
</dbReference>
<feature type="transmembrane region" description="Helical" evidence="6">
    <location>
        <begin position="25"/>
        <end position="43"/>
    </location>
</feature>
<feature type="transmembrane region" description="Helical" evidence="6">
    <location>
        <begin position="227"/>
        <end position="247"/>
    </location>
</feature>
<evidence type="ECO:0000256" key="3">
    <source>
        <dbReference type="ARBA" id="ARBA00022989"/>
    </source>
</evidence>
<comment type="similarity">
    <text evidence="6">Belongs to the ABC-2 integral membrane protein family.</text>
</comment>
<feature type="transmembrane region" description="Helical" evidence="6">
    <location>
        <begin position="104"/>
        <end position="128"/>
    </location>
</feature>
<dbReference type="PANTHER" id="PTHR43229">
    <property type="entry name" value="NODULATION PROTEIN J"/>
    <property type="match status" value="1"/>
</dbReference>
<dbReference type="InterPro" id="IPR013525">
    <property type="entry name" value="ABC2_TM"/>
</dbReference>
<dbReference type="RefSeq" id="WP_131897708.1">
    <property type="nucleotide sequence ID" value="NZ_SMKZ01000030.1"/>
</dbReference>
<name>A0A4R5D811_9ACTN</name>
<proteinExistence type="inferred from homology"/>
<dbReference type="PROSITE" id="PS51012">
    <property type="entry name" value="ABC_TM2"/>
    <property type="match status" value="1"/>
</dbReference>
<feature type="transmembrane region" description="Helical" evidence="6">
    <location>
        <begin position="63"/>
        <end position="83"/>
    </location>
</feature>
<dbReference type="PANTHER" id="PTHR43229:SF2">
    <property type="entry name" value="NODULATION PROTEIN J"/>
    <property type="match status" value="1"/>
</dbReference>
<evidence type="ECO:0000313" key="8">
    <source>
        <dbReference type="EMBL" id="TDE07484.1"/>
    </source>
</evidence>
<keyword evidence="6" id="KW-1003">Cell membrane</keyword>
<dbReference type="PIRSF" id="PIRSF006648">
    <property type="entry name" value="DrrB"/>
    <property type="match status" value="1"/>
</dbReference>
<dbReference type="EMBL" id="SMKZ01000030">
    <property type="protein sequence ID" value="TDE07484.1"/>
    <property type="molecule type" value="Genomic_DNA"/>
</dbReference>
<dbReference type="OrthoDB" id="9255971at2"/>
<reference evidence="8 9" key="1">
    <citation type="submission" date="2019-03" db="EMBL/GenBank/DDBJ databases">
        <title>Draft genome sequences of novel Actinobacteria.</title>
        <authorList>
            <person name="Sahin N."/>
            <person name="Ay H."/>
            <person name="Saygin H."/>
        </authorList>
    </citation>
    <scope>NUCLEOTIDE SEQUENCE [LARGE SCALE GENOMIC DNA]</scope>
    <source>
        <strain evidence="8 9">5K138</strain>
    </source>
</reference>
<keyword evidence="5" id="KW-0046">Antibiotic resistance</keyword>
<dbReference type="GO" id="GO:0043190">
    <property type="term" value="C:ATP-binding cassette (ABC) transporter complex"/>
    <property type="evidence" value="ECO:0007669"/>
    <property type="project" value="InterPro"/>
</dbReference>
<dbReference type="Pfam" id="PF01061">
    <property type="entry name" value="ABC2_membrane"/>
    <property type="match status" value="1"/>
</dbReference>
<feature type="transmembrane region" description="Helical" evidence="6">
    <location>
        <begin position="170"/>
        <end position="190"/>
    </location>
</feature>
<sequence length="254" mass="27091">MTTVQQANLLGGRALREGLRTPESLAPTLFIPVFFLVVNFGQAGRIFPSSTTDFLYGQTYAAFQLPSSLLLAASFGSAALYLVEDIEGGYFDKLRASPVSRSALVIGRLLAEGVKGVVITAVLLVIALPFGVSVASGVVGVVLLLVLTALWGVVFGGFMQLIALKSRSAAATNAGGLVFFPLLFLTPNFVPRELLTRPMEIAATLNPVTYVMEALRSLILQDPQWDVLTRGFGIVGVLGVIMVALNVRLVRSYD</sequence>